<dbReference type="SMART" id="SM00987">
    <property type="entry name" value="UreE_C"/>
    <property type="match status" value="1"/>
</dbReference>
<dbReference type="InterPro" id="IPR023875">
    <property type="entry name" value="DNA_repair_put"/>
</dbReference>
<accession>A0ABV3SRK0</accession>
<keyword evidence="8" id="KW-0411">Iron-sulfur</keyword>
<keyword evidence="5" id="KW-0227">DNA damage</keyword>
<dbReference type="Pfam" id="PF13566">
    <property type="entry name" value="DUF4130"/>
    <property type="match status" value="1"/>
</dbReference>
<evidence type="ECO:0000256" key="6">
    <source>
        <dbReference type="ARBA" id="ARBA00022801"/>
    </source>
</evidence>
<dbReference type="InterPro" id="IPR005273">
    <property type="entry name" value="Ura-DNA_glyco_family4"/>
</dbReference>
<keyword evidence="3" id="KW-0004">4Fe-4S</keyword>
<keyword evidence="9" id="KW-0234">DNA repair</keyword>
<evidence type="ECO:0000256" key="7">
    <source>
        <dbReference type="ARBA" id="ARBA00023004"/>
    </source>
</evidence>
<dbReference type="PANTHER" id="PTHR33693">
    <property type="entry name" value="TYPE-5 URACIL-DNA GLYCOSYLASE"/>
    <property type="match status" value="1"/>
</dbReference>
<evidence type="ECO:0000313" key="12">
    <source>
        <dbReference type="EMBL" id="MEX0409432.1"/>
    </source>
</evidence>
<dbReference type="InterPro" id="IPR005122">
    <property type="entry name" value="Uracil-DNA_glycosylase-like"/>
</dbReference>
<dbReference type="NCBIfam" id="TIGR03914">
    <property type="entry name" value="UDG_fam_dom"/>
    <property type="match status" value="1"/>
</dbReference>
<evidence type="ECO:0000256" key="10">
    <source>
        <dbReference type="SAM" id="MobiDB-lite"/>
    </source>
</evidence>
<feature type="region of interest" description="Disordered" evidence="10">
    <location>
        <begin position="274"/>
        <end position="301"/>
    </location>
</feature>
<comment type="similarity">
    <text evidence="1">Belongs to the uracil-DNA glycosylase (UDG) superfamily. Type 4 (UDGa) family.</text>
</comment>
<dbReference type="Gene3D" id="3.40.470.10">
    <property type="entry name" value="Uracil-DNA glycosylase-like domain"/>
    <property type="match status" value="1"/>
</dbReference>
<comment type="caution">
    <text evidence="12">The sequence shown here is derived from an EMBL/GenBank/DDBJ whole genome shotgun (WGS) entry which is preliminary data.</text>
</comment>
<dbReference type="SMART" id="SM00986">
    <property type="entry name" value="UDG"/>
    <property type="match status" value="1"/>
</dbReference>
<reference evidence="12 13" key="1">
    <citation type="submission" date="2024-05" db="EMBL/GenBank/DDBJ databases">
        <authorList>
            <person name="Jiang F."/>
        </authorList>
    </citation>
    <scope>NUCLEOTIDE SEQUENCE [LARGE SCALE GENOMIC DNA]</scope>
    <source>
        <strain evidence="12 13">LZ166</strain>
    </source>
</reference>
<keyword evidence="7" id="KW-0408">Iron</keyword>
<dbReference type="InterPro" id="IPR051536">
    <property type="entry name" value="UDG_Type-4/5"/>
</dbReference>
<dbReference type="NCBIfam" id="TIGR00758">
    <property type="entry name" value="UDG_fam4"/>
    <property type="match status" value="1"/>
</dbReference>
<dbReference type="SUPFAM" id="SSF52141">
    <property type="entry name" value="Uracil-DNA glycosylase-like"/>
    <property type="match status" value="1"/>
</dbReference>
<keyword evidence="13" id="KW-1185">Reference proteome</keyword>
<evidence type="ECO:0000256" key="1">
    <source>
        <dbReference type="ARBA" id="ARBA00006521"/>
    </source>
</evidence>
<dbReference type="EMBL" id="JBDPGJ010000009">
    <property type="protein sequence ID" value="MEX0409432.1"/>
    <property type="molecule type" value="Genomic_DNA"/>
</dbReference>
<sequence>MDAVAKSLPRITVRLAGQTDFDGWRKAARALAMREIPADQVGWAVSGAASADLFDGGDLSSDAVPNGGTAFTVPRSFVEAAETVICHSDPERFSLLYRVLLRLRREPDLLKIASDPDVRRLEAMAKAVRRDIHKMRAFVRFRRIGSGAEERHVAWFEPQHFIVERNAPFFVRRFTGMRWTILTPCASADWDGERLAIGPGAARADAPAEDNAEALWRTYFSSIFNPARLKVKAMQAEMPKKYWRNLPEASLIPDLIRGAEDKARDMIQKLPTEPAPHHARVKARHWPEPDVEPGSDDEGANARTIPELRAAAEGCRRCPLWSDATQTVFGEGPENAIVVFVGEQPGDQEDIAGKPFVGPAGKMLDAVLVEAEVDRSEVYVTNGVKHFKFEPRGKRRIHAKPNAGEVKACRWWLDRELAILKPSLAVALGATAAQSLLGKTVPITKMRGQVVEREDGLRVFLTIHPSYILRIRESADKEAERGRFLADMKAVKRLMAA</sequence>
<feature type="domain" description="Uracil-DNA glycosylase-like" evidence="11">
    <location>
        <begin position="329"/>
        <end position="489"/>
    </location>
</feature>
<dbReference type="PANTHER" id="PTHR33693:SF9">
    <property type="entry name" value="TYPE-4 URACIL-DNA GLYCOSYLASE"/>
    <property type="match status" value="1"/>
</dbReference>
<feature type="compositionally biased region" description="Acidic residues" evidence="10">
    <location>
        <begin position="289"/>
        <end position="299"/>
    </location>
</feature>
<protein>
    <recommendedName>
        <fullName evidence="2">Type-4 uracil-DNA glycosylase</fullName>
    </recommendedName>
</protein>
<dbReference type="InterPro" id="IPR036895">
    <property type="entry name" value="Uracil-DNA_glycosylase-like_sf"/>
</dbReference>
<evidence type="ECO:0000256" key="2">
    <source>
        <dbReference type="ARBA" id="ARBA00019403"/>
    </source>
</evidence>
<dbReference type="InterPro" id="IPR025404">
    <property type="entry name" value="DUF4130"/>
</dbReference>
<keyword evidence="6" id="KW-0378">Hydrolase</keyword>
<gene>
    <name evidence="12" type="ORF">ABGN05_27710</name>
</gene>
<dbReference type="Proteomes" id="UP001556692">
    <property type="component" value="Unassembled WGS sequence"/>
</dbReference>
<organism evidence="12 13">
    <name type="scientific">Aquibium pacificus</name>
    <dbReference type="NCBI Taxonomy" id="3153579"/>
    <lineage>
        <taxon>Bacteria</taxon>
        <taxon>Pseudomonadati</taxon>
        <taxon>Pseudomonadota</taxon>
        <taxon>Alphaproteobacteria</taxon>
        <taxon>Hyphomicrobiales</taxon>
        <taxon>Phyllobacteriaceae</taxon>
        <taxon>Aquibium</taxon>
    </lineage>
</organism>
<evidence type="ECO:0000256" key="5">
    <source>
        <dbReference type="ARBA" id="ARBA00022763"/>
    </source>
</evidence>
<name>A0ABV3SRK0_9HYPH</name>
<evidence type="ECO:0000313" key="13">
    <source>
        <dbReference type="Proteomes" id="UP001556692"/>
    </source>
</evidence>
<proteinExistence type="inferred from homology"/>
<dbReference type="NCBIfam" id="TIGR03915">
    <property type="entry name" value="SAM_7_link_chp"/>
    <property type="match status" value="1"/>
</dbReference>
<evidence type="ECO:0000259" key="11">
    <source>
        <dbReference type="SMART" id="SM00986"/>
    </source>
</evidence>
<keyword evidence="4" id="KW-0479">Metal-binding</keyword>
<dbReference type="RefSeq" id="WP_367957290.1">
    <property type="nucleotide sequence ID" value="NZ_JBDPGJ010000009.1"/>
</dbReference>
<evidence type="ECO:0000256" key="3">
    <source>
        <dbReference type="ARBA" id="ARBA00022485"/>
    </source>
</evidence>
<dbReference type="Pfam" id="PF03167">
    <property type="entry name" value="UDG"/>
    <property type="match status" value="1"/>
</dbReference>
<evidence type="ECO:0000256" key="4">
    <source>
        <dbReference type="ARBA" id="ARBA00022723"/>
    </source>
</evidence>
<dbReference type="CDD" id="cd10030">
    <property type="entry name" value="UDG-F4_TTUDGA_SPO1dp_like"/>
    <property type="match status" value="1"/>
</dbReference>
<evidence type="ECO:0000256" key="8">
    <source>
        <dbReference type="ARBA" id="ARBA00023014"/>
    </source>
</evidence>
<evidence type="ECO:0000256" key="9">
    <source>
        <dbReference type="ARBA" id="ARBA00023204"/>
    </source>
</evidence>